<keyword evidence="3 6" id="KW-0812">Transmembrane</keyword>
<feature type="transmembrane region" description="Helical" evidence="6">
    <location>
        <begin position="324"/>
        <end position="342"/>
    </location>
</feature>
<evidence type="ECO:0000256" key="4">
    <source>
        <dbReference type="ARBA" id="ARBA00022989"/>
    </source>
</evidence>
<evidence type="ECO:0000256" key="2">
    <source>
        <dbReference type="ARBA" id="ARBA00022475"/>
    </source>
</evidence>
<keyword evidence="5 6" id="KW-0472">Membrane</keyword>
<feature type="transmembrane region" description="Helical" evidence="6">
    <location>
        <begin position="141"/>
        <end position="160"/>
    </location>
</feature>
<feature type="transmembrane region" description="Helical" evidence="6">
    <location>
        <begin position="7"/>
        <end position="28"/>
    </location>
</feature>
<feature type="transmembrane region" description="Helical" evidence="6">
    <location>
        <begin position="433"/>
        <end position="453"/>
    </location>
</feature>
<evidence type="ECO:0008006" key="9">
    <source>
        <dbReference type="Google" id="ProtNLM"/>
    </source>
</evidence>
<feature type="transmembrane region" description="Helical" evidence="6">
    <location>
        <begin position="409"/>
        <end position="427"/>
    </location>
</feature>
<evidence type="ECO:0000256" key="1">
    <source>
        <dbReference type="ARBA" id="ARBA00004651"/>
    </source>
</evidence>
<dbReference type="InterPro" id="IPR002797">
    <property type="entry name" value="Polysacc_synth"/>
</dbReference>
<dbReference type="Proteomes" id="UP001428290">
    <property type="component" value="Unassembled WGS sequence"/>
</dbReference>
<dbReference type="EMBL" id="BAABRU010000054">
    <property type="protein sequence ID" value="GAA5531486.1"/>
    <property type="molecule type" value="Genomic_DNA"/>
</dbReference>
<keyword evidence="2" id="KW-1003">Cell membrane</keyword>
<feature type="transmembrane region" description="Helical" evidence="6">
    <location>
        <begin position="40"/>
        <end position="59"/>
    </location>
</feature>
<accession>A0ABP9X9E6</accession>
<keyword evidence="8" id="KW-1185">Reference proteome</keyword>
<proteinExistence type="predicted"/>
<dbReference type="PANTHER" id="PTHR30250">
    <property type="entry name" value="PST FAMILY PREDICTED COLANIC ACID TRANSPORTER"/>
    <property type="match status" value="1"/>
</dbReference>
<feature type="transmembrane region" description="Helical" evidence="6">
    <location>
        <begin position="245"/>
        <end position="268"/>
    </location>
</feature>
<feature type="transmembrane region" description="Helical" evidence="6">
    <location>
        <begin position="288"/>
        <end position="312"/>
    </location>
</feature>
<sequence>MQQVLKNLISLIIGFFGIRIISFAATLYMTNTLGPNHFGILSSGINLSIILSIAFNMGLDEYIIRESAKHDQSISQQLSTIFALKLIFIPIGMLVLLVIIFYDPSYWWLIVWMGLYSNLHSFLTVLWAYMRGIEHMKAQTLNSLLQIILIAIGTSIATWITKDIFWIAPIYAGATGVALFFCLVDMKKIKIDIHIDFNFHLIKKTLLTALPFGINYILLLFFDRIIIIAITVFVGSVGVGLFTSVYNLTLITTSIPAILITASIPLLVRSIHEQRSDITVIASNLLRYSMILGFLAASSIYLLTPLIIQIFSDQYAAAATILRILAWSLPPLFLTTVVVNILETMGYARRSAMLVGTCFLISMPVIMLVTWQYHLIGATWIYIAVHSFLASVLYYELQKHLTILNPWSLFLPPGIASSMIIILTLIFPSDHILLISCFGLISFIGILFAGGTLGKADLIVMHNLFYRKNTSTV</sequence>
<comment type="subcellular location">
    <subcellularLocation>
        <location evidence="1">Cell membrane</location>
        <topology evidence="1">Multi-pass membrane protein</topology>
    </subcellularLocation>
</comment>
<dbReference type="RefSeq" id="WP_345725040.1">
    <property type="nucleotide sequence ID" value="NZ_BAABRU010000054.1"/>
</dbReference>
<organism evidence="7 8">
    <name type="scientific">Herpetosiphon gulosus</name>
    <dbReference type="NCBI Taxonomy" id="1973496"/>
    <lineage>
        <taxon>Bacteria</taxon>
        <taxon>Bacillati</taxon>
        <taxon>Chloroflexota</taxon>
        <taxon>Chloroflexia</taxon>
        <taxon>Herpetosiphonales</taxon>
        <taxon>Herpetosiphonaceae</taxon>
        <taxon>Herpetosiphon</taxon>
    </lineage>
</organism>
<evidence type="ECO:0000313" key="8">
    <source>
        <dbReference type="Proteomes" id="UP001428290"/>
    </source>
</evidence>
<reference evidence="7 8" key="1">
    <citation type="submission" date="2024-02" db="EMBL/GenBank/DDBJ databases">
        <title>Herpetosiphon gulosus NBRC 112829.</title>
        <authorList>
            <person name="Ichikawa N."/>
            <person name="Katano-Makiyama Y."/>
            <person name="Hidaka K."/>
        </authorList>
    </citation>
    <scope>NUCLEOTIDE SEQUENCE [LARGE SCALE GENOMIC DNA]</scope>
    <source>
        <strain evidence="7 8">NBRC 112829</strain>
    </source>
</reference>
<feature type="transmembrane region" description="Helical" evidence="6">
    <location>
        <begin position="354"/>
        <end position="373"/>
    </location>
</feature>
<feature type="transmembrane region" description="Helical" evidence="6">
    <location>
        <begin position="205"/>
        <end position="233"/>
    </location>
</feature>
<feature type="transmembrane region" description="Helical" evidence="6">
    <location>
        <begin position="379"/>
        <end position="397"/>
    </location>
</feature>
<evidence type="ECO:0000256" key="6">
    <source>
        <dbReference type="SAM" id="Phobius"/>
    </source>
</evidence>
<protein>
    <recommendedName>
        <fullName evidence="9">Polysaccharide biosynthesis protein</fullName>
    </recommendedName>
</protein>
<dbReference type="PANTHER" id="PTHR30250:SF11">
    <property type="entry name" value="O-ANTIGEN TRANSPORTER-RELATED"/>
    <property type="match status" value="1"/>
</dbReference>
<comment type="caution">
    <text evidence="7">The sequence shown here is derived from an EMBL/GenBank/DDBJ whole genome shotgun (WGS) entry which is preliminary data.</text>
</comment>
<dbReference type="InterPro" id="IPR050833">
    <property type="entry name" value="Poly_Biosynth_Transport"/>
</dbReference>
<name>A0ABP9X9E6_9CHLR</name>
<evidence type="ECO:0000256" key="5">
    <source>
        <dbReference type="ARBA" id="ARBA00023136"/>
    </source>
</evidence>
<feature type="transmembrane region" description="Helical" evidence="6">
    <location>
        <begin position="80"/>
        <end position="101"/>
    </location>
</feature>
<dbReference type="Pfam" id="PF01943">
    <property type="entry name" value="Polysacc_synt"/>
    <property type="match status" value="1"/>
</dbReference>
<feature type="transmembrane region" description="Helical" evidence="6">
    <location>
        <begin position="107"/>
        <end position="129"/>
    </location>
</feature>
<evidence type="ECO:0000313" key="7">
    <source>
        <dbReference type="EMBL" id="GAA5531486.1"/>
    </source>
</evidence>
<evidence type="ECO:0000256" key="3">
    <source>
        <dbReference type="ARBA" id="ARBA00022692"/>
    </source>
</evidence>
<keyword evidence="4 6" id="KW-1133">Transmembrane helix</keyword>
<gene>
    <name evidence="7" type="ORF">Hgul01_05311</name>
</gene>
<feature type="transmembrane region" description="Helical" evidence="6">
    <location>
        <begin position="166"/>
        <end position="184"/>
    </location>
</feature>